<name>A0A4Y2NF28_ARAVE</name>
<comment type="caution">
    <text evidence="1">The sequence shown here is derived from an EMBL/GenBank/DDBJ whole genome shotgun (WGS) entry which is preliminary data.</text>
</comment>
<organism evidence="1 2">
    <name type="scientific">Araneus ventricosus</name>
    <name type="common">Orbweaver spider</name>
    <name type="synonym">Epeira ventricosa</name>
    <dbReference type="NCBI Taxonomy" id="182803"/>
    <lineage>
        <taxon>Eukaryota</taxon>
        <taxon>Metazoa</taxon>
        <taxon>Ecdysozoa</taxon>
        <taxon>Arthropoda</taxon>
        <taxon>Chelicerata</taxon>
        <taxon>Arachnida</taxon>
        <taxon>Araneae</taxon>
        <taxon>Araneomorphae</taxon>
        <taxon>Entelegynae</taxon>
        <taxon>Araneoidea</taxon>
        <taxon>Araneidae</taxon>
        <taxon>Araneus</taxon>
    </lineage>
</organism>
<reference evidence="1 2" key="1">
    <citation type="journal article" date="2019" name="Sci. Rep.">
        <title>Orb-weaving spider Araneus ventricosus genome elucidates the spidroin gene catalogue.</title>
        <authorList>
            <person name="Kono N."/>
            <person name="Nakamura H."/>
            <person name="Ohtoshi R."/>
            <person name="Moran D.A.P."/>
            <person name="Shinohara A."/>
            <person name="Yoshida Y."/>
            <person name="Fujiwara M."/>
            <person name="Mori M."/>
            <person name="Tomita M."/>
            <person name="Arakawa K."/>
        </authorList>
    </citation>
    <scope>NUCLEOTIDE SEQUENCE [LARGE SCALE GENOMIC DNA]</scope>
</reference>
<evidence type="ECO:0000313" key="2">
    <source>
        <dbReference type="Proteomes" id="UP000499080"/>
    </source>
</evidence>
<accession>A0A4Y2NF28</accession>
<proteinExistence type="predicted"/>
<sequence>MKEKPTDFFRRKYIELGKVQKCISYHSKAVNEKALMASYLVSYRIAEAGEAHTVAGNFIKLCVKDIIEYMFDENAVKVTDTIHFPNDTISCVESGT</sequence>
<gene>
    <name evidence="1" type="ORF">AVEN_219653_1</name>
</gene>
<dbReference type="OrthoDB" id="6611449at2759"/>
<protein>
    <submittedName>
        <fullName evidence="1">Uncharacterized protein</fullName>
    </submittedName>
</protein>
<keyword evidence="2" id="KW-1185">Reference proteome</keyword>
<evidence type="ECO:0000313" key="1">
    <source>
        <dbReference type="EMBL" id="GBN36396.1"/>
    </source>
</evidence>
<dbReference type="AlphaFoldDB" id="A0A4Y2NF28"/>
<dbReference type="Proteomes" id="UP000499080">
    <property type="component" value="Unassembled WGS sequence"/>
</dbReference>
<dbReference type="EMBL" id="BGPR01008831">
    <property type="protein sequence ID" value="GBN36396.1"/>
    <property type="molecule type" value="Genomic_DNA"/>
</dbReference>